<evidence type="ECO:0000313" key="2">
    <source>
        <dbReference type="EMBL" id="KAL2066282.1"/>
    </source>
</evidence>
<dbReference type="InterPro" id="IPR022198">
    <property type="entry name" value="DUF3723"/>
</dbReference>
<dbReference type="EMBL" id="JAZHXI010000011">
    <property type="protein sequence ID" value="KAL2066282.1"/>
    <property type="molecule type" value="Genomic_DNA"/>
</dbReference>
<name>A0ABR4C9D6_9HELO</name>
<protein>
    <submittedName>
        <fullName evidence="2">Uncharacterized protein</fullName>
    </submittedName>
</protein>
<proteinExistence type="predicted"/>
<feature type="compositionally biased region" description="Low complexity" evidence="1">
    <location>
        <begin position="626"/>
        <end position="635"/>
    </location>
</feature>
<organism evidence="2 3">
    <name type="scientific">Oculimacula yallundae</name>
    <dbReference type="NCBI Taxonomy" id="86028"/>
    <lineage>
        <taxon>Eukaryota</taxon>
        <taxon>Fungi</taxon>
        <taxon>Dikarya</taxon>
        <taxon>Ascomycota</taxon>
        <taxon>Pezizomycotina</taxon>
        <taxon>Leotiomycetes</taxon>
        <taxon>Helotiales</taxon>
        <taxon>Ploettnerulaceae</taxon>
        <taxon>Oculimacula</taxon>
    </lineage>
</organism>
<accession>A0ABR4C9D6</accession>
<comment type="caution">
    <text evidence="2">The sequence shown here is derived from an EMBL/GenBank/DDBJ whole genome shotgun (WGS) entry which is preliminary data.</text>
</comment>
<reference evidence="2 3" key="1">
    <citation type="journal article" date="2024" name="Commun. Biol.">
        <title>Comparative genomic analysis of thermophilic fungi reveals convergent evolutionary adaptations and gene losses.</title>
        <authorList>
            <person name="Steindorff A.S."/>
            <person name="Aguilar-Pontes M.V."/>
            <person name="Robinson A.J."/>
            <person name="Andreopoulos B."/>
            <person name="LaButti K."/>
            <person name="Kuo A."/>
            <person name="Mondo S."/>
            <person name="Riley R."/>
            <person name="Otillar R."/>
            <person name="Haridas S."/>
            <person name="Lipzen A."/>
            <person name="Grimwood J."/>
            <person name="Schmutz J."/>
            <person name="Clum A."/>
            <person name="Reid I.D."/>
            <person name="Moisan M.C."/>
            <person name="Butler G."/>
            <person name="Nguyen T.T.M."/>
            <person name="Dewar K."/>
            <person name="Conant G."/>
            <person name="Drula E."/>
            <person name="Henrissat B."/>
            <person name="Hansel C."/>
            <person name="Singer S."/>
            <person name="Hutchinson M.I."/>
            <person name="de Vries R.P."/>
            <person name="Natvig D.O."/>
            <person name="Powell A.J."/>
            <person name="Tsang A."/>
            <person name="Grigoriev I.V."/>
        </authorList>
    </citation>
    <scope>NUCLEOTIDE SEQUENCE [LARGE SCALE GENOMIC DNA]</scope>
    <source>
        <strain evidence="2 3">CBS 494.80</strain>
    </source>
</reference>
<sequence length="836" mass="96244">MKQSQAHVEDSRLEAERRRTFRGSARISLDALHFVQRKHRDLDAKHVEYLKGCFRKDRCRRLEVQNHIEAEVDQHILDVALRDSNVTARELLTNQPNGCPELIFPQGFQLECLHGQHRVQAAREFLLPTDKWWTVDLYTSDINEDLKTCLNEQHSNEDRPTDGEAYCKIRNYHFQRNTKAELRWKACLRGCRLKNLKGLLLDEKFTAGFDALLDIPGVWDGMRLTTLQKMMAMGCRDECLNYLRRIKEVLTGLVGKDALGRIDTATVKALEGRAPGASTNDLKELQGGKIFSAFSDRERDMIYERLKRLDGLVPSLFTFFRDIQYLKLCVDCLKRLVIVPKRESVCETLARTYSNKNQRDGHVKIQITEDSFLDRAGTPADCIDLGIRQLVALAMRKYPAMAADHVKEDPVQTALTKADPAVLRSLADLAHELGFDSHEIRALKEHPSRRTARLDSPPPPLHVTPGCGVAVPARSGIPRTKAYEEDRDSLFITDLHSEQQHRGEGITSFFVRKSVYLAFFGRPMSTSGGNDSSVRGESSPCSPERPGSDNSSGSPGHMEDDIEGILSTYAQRVENDGPQSPAGTESTDDALDRSGEREWASARARERTKERDRKREERTRREQASLAQAEAERAQVQARLEKERLARDKFEEERRKLEEHRLEEERRRLQRLGEQRLAEEKLEEQRQEAERRRLEEQRQEEERKRLESQRSAQETICINFLIRERSTWRRLSPIQVNPAEPSEITRIAKKYMWKGIRTFNTRLRLLPPQDCFQAVFEDRTHTVLLIPNDFGIDEEIVDSARKLHADARKRVLGLKRMATDDISQFHHLQKIQALNP</sequence>
<dbReference type="Proteomes" id="UP001595075">
    <property type="component" value="Unassembled WGS sequence"/>
</dbReference>
<feature type="compositionally biased region" description="Basic and acidic residues" evidence="1">
    <location>
        <begin position="590"/>
        <end position="623"/>
    </location>
</feature>
<feature type="region of interest" description="Disordered" evidence="1">
    <location>
        <begin position="444"/>
        <end position="470"/>
    </location>
</feature>
<feature type="region of interest" description="Disordered" evidence="1">
    <location>
        <begin position="573"/>
        <end position="635"/>
    </location>
</feature>
<feature type="compositionally biased region" description="Polar residues" evidence="1">
    <location>
        <begin position="524"/>
        <end position="541"/>
    </location>
</feature>
<dbReference type="Pfam" id="PF12520">
    <property type="entry name" value="DUF3723"/>
    <property type="match status" value="2"/>
</dbReference>
<feature type="region of interest" description="Disordered" evidence="1">
    <location>
        <begin position="523"/>
        <end position="560"/>
    </location>
</feature>
<evidence type="ECO:0000313" key="3">
    <source>
        <dbReference type="Proteomes" id="UP001595075"/>
    </source>
</evidence>
<evidence type="ECO:0000256" key="1">
    <source>
        <dbReference type="SAM" id="MobiDB-lite"/>
    </source>
</evidence>
<gene>
    <name evidence="2" type="ORF">VTL71DRAFT_2353</name>
</gene>
<keyword evidence="3" id="KW-1185">Reference proteome</keyword>